<accession>A0A1I3T686</accession>
<dbReference type="GO" id="GO:0004315">
    <property type="term" value="F:3-oxoacyl-[acyl-carrier-protein] synthase activity"/>
    <property type="evidence" value="ECO:0007669"/>
    <property type="project" value="TreeGrafter"/>
</dbReference>
<proteinExistence type="inferred from homology"/>
<evidence type="ECO:0000313" key="8">
    <source>
        <dbReference type="Proteomes" id="UP000198919"/>
    </source>
</evidence>
<protein>
    <submittedName>
        <fullName evidence="6">3-oxoacyl-acyl-carrier protein synthase I/II</fullName>
    </submittedName>
</protein>
<dbReference type="PROSITE" id="PS52004">
    <property type="entry name" value="KS3_2"/>
    <property type="match status" value="1"/>
</dbReference>
<keyword evidence="9" id="KW-1185">Reference proteome</keyword>
<comment type="similarity">
    <text evidence="2 4">Belongs to the thiolase-like superfamily. Beta-ketoacyl-ACP synthases family.</text>
</comment>
<dbReference type="Proteomes" id="UP000198919">
    <property type="component" value="Unassembled WGS sequence"/>
</dbReference>
<dbReference type="PANTHER" id="PTHR11712">
    <property type="entry name" value="POLYKETIDE SYNTHASE-RELATED"/>
    <property type="match status" value="1"/>
</dbReference>
<gene>
    <name evidence="7" type="ORF">SAMN05421680_11315</name>
    <name evidence="6" type="ORF">Xmau_02968</name>
</gene>
<dbReference type="Gene3D" id="3.40.47.10">
    <property type="match status" value="1"/>
</dbReference>
<feature type="domain" description="Ketosynthase family 3 (KS3)" evidence="5">
    <location>
        <begin position="78"/>
        <end position="547"/>
    </location>
</feature>
<dbReference type="STRING" id="351675.SAMN05421680_11315"/>
<dbReference type="SMART" id="SM00825">
    <property type="entry name" value="PKS_KS"/>
    <property type="match status" value="1"/>
</dbReference>
<dbReference type="InterPro" id="IPR016039">
    <property type="entry name" value="Thiolase-like"/>
</dbReference>
<dbReference type="RefSeq" id="WP_092511674.1">
    <property type="nucleotide sequence ID" value="NZ_CAWNQB010000003.1"/>
</dbReference>
<dbReference type="InterPro" id="IPR014030">
    <property type="entry name" value="Ketoacyl_synth_N"/>
</dbReference>
<evidence type="ECO:0000313" key="9">
    <source>
        <dbReference type="Proteomes" id="UP000224607"/>
    </source>
</evidence>
<dbReference type="EMBL" id="FORG01000013">
    <property type="protein sequence ID" value="SFJ66495.1"/>
    <property type="molecule type" value="Genomic_DNA"/>
</dbReference>
<name>A0A1I3T686_9GAMM</name>
<dbReference type="Proteomes" id="UP000224607">
    <property type="component" value="Unassembled WGS sequence"/>
</dbReference>
<evidence type="ECO:0000256" key="1">
    <source>
        <dbReference type="ARBA" id="ARBA00005194"/>
    </source>
</evidence>
<evidence type="ECO:0000313" key="6">
    <source>
        <dbReference type="EMBL" id="PHM39361.1"/>
    </source>
</evidence>
<dbReference type="Pfam" id="PF02801">
    <property type="entry name" value="Ketoacyl-synt_C"/>
    <property type="match status" value="1"/>
</dbReference>
<organism evidence="7 8">
    <name type="scientific">Xenorhabdus mauleonii</name>
    <dbReference type="NCBI Taxonomy" id="351675"/>
    <lineage>
        <taxon>Bacteria</taxon>
        <taxon>Pseudomonadati</taxon>
        <taxon>Pseudomonadota</taxon>
        <taxon>Gammaproteobacteria</taxon>
        <taxon>Enterobacterales</taxon>
        <taxon>Morganellaceae</taxon>
        <taxon>Xenorhabdus</taxon>
    </lineage>
</organism>
<dbReference type="GO" id="GO:0005829">
    <property type="term" value="C:cytosol"/>
    <property type="evidence" value="ECO:0007669"/>
    <property type="project" value="TreeGrafter"/>
</dbReference>
<evidence type="ECO:0000313" key="7">
    <source>
        <dbReference type="EMBL" id="SFJ66495.1"/>
    </source>
</evidence>
<evidence type="ECO:0000256" key="2">
    <source>
        <dbReference type="ARBA" id="ARBA00008467"/>
    </source>
</evidence>
<dbReference type="InterPro" id="IPR047224">
    <property type="entry name" value="FAS_alpha_su_C"/>
</dbReference>
<dbReference type="Pfam" id="PF00109">
    <property type="entry name" value="ketoacyl-synt"/>
    <property type="match status" value="1"/>
</dbReference>
<reference evidence="7" key="1">
    <citation type="submission" date="2016-10" db="EMBL/GenBank/DDBJ databases">
        <authorList>
            <person name="de Groot N.N."/>
        </authorList>
    </citation>
    <scope>NUCLEOTIDE SEQUENCE [LARGE SCALE GENOMIC DNA]</scope>
    <source>
        <strain evidence="7">DSM 17908</strain>
    </source>
</reference>
<sequence length="634" mass="68671">MLALPVIVGAGGINAAGRTSFHQGFRRIVIDKLSQEARQETFWGLATLMNLVSIGENGFIDHEGQPIMLHEIESKYGEEILQGTLIRKIDKSHFDVDATHWQKKMTLSAKKGNRLVFETETSSLPTPVPRNWEVISLENNRVEVTIHGDLCVMHDAYLDNRIKAAGQLPKGFELEKLYKSRSHPRGLQATIFAATDAMKSCGLDWDEVLALVEPDKIGTYSASLTGQMQKEGFGGVMGSRLRGERSNSKNLALGLNSMSTDFINAYVLGSVGTTFSTTGACATFLYNLKAAVNDIQGGRTRVAIVGSADCSITPEIIEGFANMGALADLDSLKKLDGVDEANIDLSRISRPFGNNCGFTIGESAQFIVLMDDALAISLGAHIMAAVPDVFINADGIKKSITAPGAGNYITMTKAVSLAANITSKDSVRTRSCIIAHGSSTPQNRVTESQVYDSVAKAFRISNWKITAPKAYVGHTLAASSGDQLAVALGIFSHNIIPGITTIKKVADDVYAEHLDIRTSNYHTEAIDIAFVNSKGFGGNNATAPLLSPSVALGMITKRHGIEAVKSYYAKNLKIKANQANYSKKANSGEFDLIYRFGENVINEEDININEEEIYLPGYELPIVLSKTNPFKDMC</sequence>
<dbReference type="InterPro" id="IPR014031">
    <property type="entry name" value="Ketoacyl_synth_C"/>
</dbReference>
<reference evidence="6 9" key="3">
    <citation type="journal article" date="2017" name="Nat. Microbiol.">
        <title>Natural product diversity associated with the nematode symbionts Photorhabdus and Xenorhabdus.</title>
        <authorList>
            <person name="Tobias N.J."/>
            <person name="Wolff H."/>
            <person name="Djahanschiri B."/>
            <person name="Grundmann F."/>
            <person name="Kronenwerth M."/>
            <person name="Shi Y.M."/>
            <person name="Simonyi S."/>
            <person name="Grun P."/>
            <person name="Shapiro-Ilan D."/>
            <person name="Pidot S.J."/>
            <person name="Stinear T.P."/>
            <person name="Ebersberger I."/>
            <person name="Bode H.B."/>
        </authorList>
    </citation>
    <scope>NUCLEOTIDE SEQUENCE [LARGE SCALE GENOMIC DNA]</scope>
    <source>
        <strain evidence="6 9">DSM 17908</strain>
    </source>
</reference>
<comment type="pathway">
    <text evidence="1">Lipid metabolism; fatty acid biosynthesis.</text>
</comment>
<reference evidence="8" key="2">
    <citation type="submission" date="2016-10" db="EMBL/GenBank/DDBJ databases">
        <authorList>
            <person name="Varghese N."/>
            <person name="Submissions S."/>
        </authorList>
    </citation>
    <scope>NUCLEOTIDE SEQUENCE [LARGE SCALE GENOMIC DNA]</scope>
    <source>
        <strain evidence="8">DSM 17908</strain>
    </source>
</reference>
<dbReference type="AlphaFoldDB" id="A0A1I3T686"/>
<dbReference type="GO" id="GO:0006633">
    <property type="term" value="P:fatty acid biosynthetic process"/>
    <property type="evidence" value="ECO:0007669"/>
    <property type="project" value="TreeGrafter"/>
</dbReference>
<evidence type="ECO:0000256" key="3">
    <source>
        <dbReference type="ARBA" id="ARBA00022679"/>
    </source>
</evidence>
<evidence type="ECO:0000259" key="5">
    <source>
        <dbReference type="PROSITE" id="PS52004"/>
    </source>
</evidence>
<keyword evidence="3 4" id="KW-0808">Transferase</keyword>
<dbReference type="InterPro" id="IPR000794">
    <property type="entry name" value="Beta-ketoacyl_synthase"/>
</dbReference>
<dbReference type="SUPFAM" id="SSF53901">
    <property type="entry name" value="Thiolase-like"/>
    <property type="match status" value="2"/>
</dbReference>
<dbReference type="InterPro" id="IPR020841">
    <property type="entry name" value="PKS_Beta-ketoAc_synthase_dom"/>
</dbReference>
<dbReference type="PANTHER" id="PTHR11712:SF336">
    <property type="entry name" value="3-OXOACYL-[ACYL-CARRIER-PROTEIN] SYNTHASE, MITOCHONDRIAL"/>
    <property type="match status" value="1"/>
</dbReference>
<dbReference type="EMBL" id="NITY01000011">
    <property type="protein sequence ID" value="PHM39361.1"/>
    <property type="molecule type" value="Genomic_DNA"/>
</dbReference>
<dbReference type="CDD" id="cd00828">
    <property type="entry name" value="elong_cond_enzymes"/>
    <property type="match status" value="1"/>
</dbReference>
<evidence type="ECO:0000256" key="4">
    <source>
        <dbReference type="RuleBase" id="RU003694"/>
    </source>
</evidence>
<dbReference type="OrthoDB" id="9784825at2"/>